<keyword evidence="5" id="KW-0862">Zinc</keyword>
<keyword evidence="10" id="KW-1185">Reference proteome</keyword>
<dbReference type="PROSITE" id="PS50249">
    <property type="entry name" value="MPN"/>
    <property type="match status" value="1"/>
</dbReference>
<proteinExistence type="inferred from homology"/>
<dbReference type="RefSeq" id="WP_231038219.1">
    <property type="nucleotide sequence ID" value="NZ_JACHFH010000031.1"/>
</dbReference>
<evidence type="ECO:0000313" key="10">
    <source>
        <dbReference type="Proteomes" id="UP000559117"/>
    </source>
</evidence>
<dbReference type="GO" id="GO:0046872">
    <property type="term" value="F:metal ion binding"/>
    <property type="evidence" value="ECO:0007669"/>
    <property type="project" value="UniProtKB-KW"/>
</dbReference>
<dbReference type="EMBL" id="JACHFH010000031">
    <property type="protein sequence ID" value="MBB5337041.1"/>
    <property type="molecule type" value="Genomic_DNA"/>
</dbReference>
<evidence type="ECO:0000259" key="8">
    <source>
        <dbReference type="PROSITE" id="PS50249"/>
    </source>
</evidence>
<comment type="similarity">
    <text evidence="1 7">Belongs to the UPF0758 family.</text>
</comment>
<dbReference type="PROSITE" id="PS01302">
    <property type="entry name" value="UPF0758"/>
    <property type="match status" value="1"/>
</dbReference>
<keyword evidence="3" id="KW-0479">Metal-binding</keyword>
<evidence type="ECO:0000256" key="7">
    <source>
        <dbReference type="RuleBase" id="RU003797"/>
    </source>
</evidence>
<evidence type="ECO:0000256" key="4">
    <source>
        <dbReference type="ARBA" id="ARBA00022801"/>
    </source>
</evidence>
<evidence type="ECO:0000256" key="1">
    <source>
        <dbReference type="ARBA" id="ARBA00010243"/>
    </source>
</evidence>
<name>A0A840UH18_9FIRM</name>
<dbReference type="InterPro" id="IPR037518">
    <property type="entry name" value="MPN"/>
</dbReference>
<dbReference type="PANTHER" id="PTHR30471">
    <property type="entry name" value="DNA REPAIR PROTEIN RADC"/>
    <property type="match status" value="1"/>
</dbReference>
<dbReference type="Gene3D" id="3.40.140.10">
    <property type="entry name" value="Cytidine Deaminase, domain 2"/>
    <property type="match status" value="1"/>
</dbReference>
<dbReference type="GO" id="GO:0006508">
    <property type="term" value="P:proteolysis"/>
    <property type="evidence" value="ECO:0007669"/>
    <property type="project" value="UniProtKB-KW"/>
</dbReference>
<dbReference type="Pfam" id="PF20582">
    <property type="entry name" value="UPF0758_N"/>
    <property type="match status" value="1"/>
</dbReference>
<sequence length="231" mass="25270">MKNTTMVRDLPEQERPREKLIAHGVETLSNAELLAILLRVGTKNVSVLHVAENLLSLYKDSGLSSIVKLAPAQLSEIAGVGPAKAATILAAIELGRRIAQEPFYQKTAVTTPDDAARYIMPRLRYETKENFAIILLNVKNQILSFKIISVGILNASLVHPREVFEEALKNAASSIILTHNHPSGDPKPSSEDIATTHRLVKAGQIMGINVVDHIIVGNNKYISLKEQGLMD</sequence>
<dbReference type="PANTHER" id="PTHR30471:SF3">
    <property type="entry name" value="UPF0758 PROTEIN YEES-RELATED"/>
    <property type="match status" value="1"/>
</dbReference>
<feature type="domain" description="MPN" evidence="8">
    <location>
        <begin position="108"/>
        <end position="230"/>
    </location>
</feature>
<dbReference type="InterPro" id="IPR025657">
    <property type="entry name" value="RadC_JAB"/>
</dbReference>
<dbReference type="NCBIfam" id="TIGR00608">
    <property type="entry name" value="radc"/>
    <property type="match status" value="1"/>
</dbReference>
<dbReference type="InterPro" id="IPR046778">
    <property type="entry name" value="UPF0758_N"/>
</dbReference>
<organism evidence="9 10">
    <name type="scientific">Pectinatus brassicae</name>
    <dbReference type="NCBI Taxonomy" id="862415"/>
    <lineage>
        <taxon>Bacteria</taxon>
        <taxon>Bacillati</taxon>
        <taxon>Bacillota</taxon>
        <taxon>Negativicutes</taxon>
        <taxon>Selenomonadales</taxon>
        <taxon>Selenomonadaceae</taxon>
        <taxon>Pectinatus</taxon>
    </lineage>
</organism>
<dbReference type="InterPro" id="IPR020891">
    <property type="entry name" value="UPF0758_CS"/>
</dbReference>
<evidence type="ECO:0000256" key="2">
    <source>
        <dbReference type="ARBA" id="ARBA00022670"/>
    </source>
</evidence>
<evidence type="ECO:0000256" key="6">
    <source>
        <dbReference type="ARBA" id="ARBA00023049"/>
    </source>
</evidence>
<evidence type="ECO:0000256" key="3">
    <source>
        <dbReference type="ARBA" id="ARBA00022723"/>
    </source>
</evidence>
<reference evidence="9 10" key="1">
    <citation type="submission" date="2020-08" db="EMBL/GenBank/DDBJ databases">
        <title>Genomic Encyclopedia of Type Strains, Phase IV (KMG-IV): sequencing the most valuable type-strain genomes for metagenomic binning, comparative biology and taxonomic classification.</title>
        <authorList>
            <person name="Goeker M."/>
        </authorList>
    </citation>
    <scope>NUCLEOTIDE SEQUENCE [LARGE SCALE GENOMIC DNA]</scope>
    <source>
        <strain evidence="9 10">DSM 24661</strain>
    </source>
</reference>
<evidence type="ECO:0000256" key="5">
    <source>
        <dbReference type="ARBA" id="ARBA00022833"/>
    </source>
</evidence>
<keyword evidence="2" id="KW-0645">Protease</keyword>
<dbReference type="Pfam" id="PF04002">
    <property type="entry name" value="RadC"/>
    <property type="match status" value="1"/>
</dbReference>
<dbReference type="AlphaFoldDB" id="A0A840UH18"/>
<dbReference type="InterPro" id="IPR001405">
    <property type="entry name" value="UPF0758"/>
</dbReference>
<dbReference type="NCBIfam" id="NF000642">
    <property type="entry name" value="PRK00024.1"/>
    <property type="match status" value="1"/>
</dbReference>
<comment type="caution">
    <text evidence="9">The sequence shown here is derived from an EMBL/GenBank/DDBJ whole genome shotgun (WGS) entry which is preliminary data.</text>
</comment>
<keyword evidence="6" id="KW-0482">Metalloprotease</keyword>
<keyword evidence="4" id="KW-0378">Hydrolase</keyword>
<dbReference type="GO" id="GO:0008237">
    <property type="term" value="F:metallopeptidase activity"/>
    <property type="evidence" value="ECO:0007669"/>
    <property type="project" value="UniProtKB-KW"/>
</dbReference>
<gene>
    <name evidence="9" type="ORF">HNR32_002197</name>
</gene>
<dbReference type="CDD" id="cd08071">
    <property type="entry name" value="MPN_DUF2466"/>
    <property type="match status" value="1"/>
</dbReference>
<dbReference type="Proteomes" id="UP000559117">
    <property type="component" value="Unassembled WGS sequence"/>
</dbReference>
<accession>A0A840UH18</accession>
<evidence type="ECO:0000313" key="9">
    <source>
        <dbReference type="EMBL" id="MBB5337041.1"/>
    </source>
</evidence>
<protein>
    <submittedName>
        <fullName evidence="9">DNA repair protein RadC</fullName>
    </submittedName>
</protein>